<dbReference type="SUPFAM" id="SSF63411">
    <property type="entry name" value="LuxS/MPP-like metallohydrolase"/>
    <property type="match status" value="2"/>
</dbReference>
<accession>A0A4V0ZZF3</accession>
<dbReference type="GeneID" id="300099578"/>
<dbReference type="KEGG" id="sseo:D0Z67_11610"/>
<name>A0A4V0ZZF3_STRSO</name>
<gene>
    <name evidence="3" type="ORF">D0Z67_11610</name>
</gene>
<dbReference type="Gene3D" id="3.30.830.10">
    <property type="entry name" value="Metalloenzyme, LuxS/M16 peptidase-like"/>
    <property type="match status" value="2"/>
</dbReference>
<evidence type="ECO:0000256" key="1">
    <source>
        <dbReference type="SAM" id="MobiDB-lite"/>
    </source>
</evidence>
<feature type="transmembrane region" description="Helical" evidence="2">
    <location>
        <begin position="560"/>
        <end position="579"/>
    </location>
</feature>
<dbReference type="InterPro" id="IPR011249">
    <property type="entry name" value="Metalloenz_LuxS/M16"/>
</dbReference>
<keyword evidence="4" id="KW-1185">Reference proteome</keyword>
<feature type="region of interest" description="Disordered" evidence="1">
    <location>
        <begin position="481"/>
        <end position="517"/>
    </location>
</feature>
<proteinExistence type="predicted"/>
<organism evidence="3 4">
    <name type="scientific">Streptomyces seoulensis</name>
    <dbReference type="NCBI Taxonomy" id="73044"/>
    <lineage>
        <taxon>Bacteria</taxon>
        <taxon>Bacillati</taxon>
        <taxon>Actinomycetota</taxon>
        <taxon>Actinomycetes</taxon>
        <taxon>Kitasatosporales</taxon>
        <taxon>Streptomycetaceae</taxon>
        <taxon>Streptomyces</taxon>
    </lineage>
</organism>
<feature type="transmembrane region" description="Helical" evidence="2">
    <location>
        <begin position="526"/>
        <end position="548"/>
    </location>
</feature>
<dbReference type="STRING" id="73044.GCA_000725795_01863"/>
<dbReference type="OrthoDB" id="3798591at2"/>
<evidence type="ECO:0000256" key="2">
    <source>
        <dbReference type="SAM" id="Phobius"/>
    </source>
</evidence>
<protein>
    <submittedName>
        <fullName evidence="3">Insulinase family protein</fullName>
    </submittedName>
</protein>
<keyword evidence="2" id="KW-0472">Membrane</keyword>
<keyword evidence="2" id="KW-1133">Transmembrane helix</keyword>
<dbReference type="GO" id="GO:0046872">
    <property type="term" value="F:metal ion binding"/>
    <property type="evidence" value="ECO:0007669"/>
    <property type="project" value="InterPro"/>
</dbReference>
<keyword evidence="2" id="KW-0812">Transmembrane</keyword>
<dbReference type="RefSeq" id="WP_031184285.1">
    <property type="nucleotide sequence ID" value="NZ_CP032229.1"/>
</dbReference>
<dbReference type="EMBL" id="CP032229">
    <property type="protein sequence ID" value="QBJ90886.1"/>
    <property type="molecule type" value="Genomic_DNA"/>
</dbReference>
<dbReference type="Proteomes" id="UP000292547">
    <property type="component" value="Chromosome"/>
</dbReference>
<evidence type="ECO:0000313" key="3">
    <source>
        <dbReference type="EMBL" id="QBJ90886.1"/>
    </source>
</evidence>
<evidence type="ECO:0000313" key="4">
    <source>
        <dbReference type="Proteomes" id="UP000292547"/>
    </source>
</evidence>
<dbReference type="AlphaFoldDB" id="A0A4V0ZZF3"/>
<sequence length="588" mass="62014">MNPQSAVHHTEVDGIPTLFTYAAGPMRAGLVFRVGVADETLGRAGLTHLTEHLALYRQGVADYHYNGATKAAFTHFHVEGTEHEVVAYLTGVCASLTDLPMDRLETEKEILRTEESRRDTSSLPLWRYGAQGYGLVSYPEWGVRDASAQDVWQWAQSWFTSDNAVLWIAGERIPAGLLLKLSAGDRRPMPTVTSALPVPPAYFSNGSGGVLLDSVVADTAAARLYSAVLERELTRALRQEGGHSYTTASDLTSRRDGFAVMTAFADALPAKQDAVLGGFVDVLAGFRAGRIAQADLDAVRGRADAALTAPDAAARRLPGMAEDLLAGRTPRDAGELRAELWTVTPGQLHEVALEAAGTALMQVPAGHSADWAGYTAAPTSSDDAVTGRRFITGRAGDAELTVGDDGVSLTERSAPGPDGTRVATVRYRSCAAMLSWPDGGRRLIGTDGLTVDVEPAVYGVEAGTVAVIDAAVPPDAVVLLPPRSNPPRLDRAPASGTTTAARAKAIPPTAGTATADRPRRTAGQTVAMVLLGVLGGCFALLALMLTVFGADDPDTSTGEWLAISGFLWGVTVLLVWPAARIARRTGRT</sequence>
<reference evidence="3 4" key="1">
    <citation type="submission" date="2018-08" db="EMBL/GenBank/DDBJ databases">
        <title>The complete genome sequence of Streptomyces seoulensis, a pioneer strain for nickel superoxide dismutase discovery.</title>
        <authorList>
            <person name="Shin J."/>
            <person name="Lee J.-S."/>
            <person name="Lee E.-J."/>
            <person name="Youn H.-D."/>
        </authorList>
    </citation>
    <scope>NUCLEOTIDE SEQUENCE [LARGE SCALE GENOMIC DNA]</scope>
    <source>
        <strain evidence="3 4">KCTC 9819</strain>
    </source>
</reference>